<keyword evidence="3" id="KW-1185">Reference proteome</keyword>
<organism evidence="2 3">
    <name type="scientific">Aliiruegeria lutimaris</name>
    <dbReference type="NCBI Taxonomy" id="571298"/>
    <lineage>
        <taxon>Bacteria</taxon>
        <taxon>Pseudomonadati</taxon>
        <taxon>Pseudomonadota</taxon>
        <taxon>Alphaproteobacteria</taxon>
        <taxon>Rhodobacterales</taxon>
        <taxon>Roseobacteraceae</taxon>
        <taxon>Aliiruegeria</taxon>
    </lineage>
</organism>
<sequence length="69" mass="7000">MRILVSVMLAVAVMVALVVGITLAGAALAGSASKAFDQGPMKSGLIPRIAFILLWVLIFGISLGMIGAS</sequence>
<gene>
    <name evidence="2" type="ORF">SAMN04488026_1003159</name>
</gene>
<evidence type="ECO:0000313" key="3">
    <source>
        <dbReference type="Proteomes" id="UP000199382"/>
    </source>
</evidence>
<feature type="transmembrane region" description="Helical" evidence="1">
    <location>
        <begin position="45"/>
        <end position="68"/>
    </location>
</feature>
<reference evidence="2 3" key="1">
    <citation type="submission" date="2016-10" db="EMBL/GenBank/DDBJ databases">
        <authorList>
            <person name="de Groot N.N."/>
        </authorList>
    </citation>
    <scope>NUCLEOTIDE SEQUENCE [LARGE SCALE GENOMIC DNA]</scope>
    <source>
        <strain evidence="2 3">DSM 25294</strain>
    </source>
</reference>
<dbReference type="RefSeq" id="WP_093149104.1">
    <property type="nucleotide sequence ID" value="NZ_FNEK01000003.1"/>
</dbReference>
<proteinExistence type="predicted"/>
<keyword evidence="1" id="KW-0472">Membrane</keyword>
<keyword evidence="1" id="KW-1133">Transmembrane helix</keyword>
<dbReference type="OrthoDB" id="7877166at2"/>
<evidence type="ECO:0000256" key="1">
    <source>
        <dbReference type="SAM" id="Phobius"/>
    </source>
</evidence>
<name>A0A1G8L2D8_9RHOB</name>
<dbReference type="EMBL" id="FNEK01000003">
    <property type="protein sequence ID" value="SDI49833.1"/>
    <property type="molecule type" value="Genomic_DNA"/>
</dbReference>
<keyword evidence="1" id="KW-0812">Transmembrane</keyword>
<dbReference type="Proteomes" id="UP000199382">
    <property type="component" value="Unassembled WGS sequence"/>
</dbReference>
<dbReference type="AlphaFoldDB" id="A0A1G8L2D8"/>
<evidence type="ECO:0000313" key="2">
    <source>
        <dbReference type="EMBL" id="SDI49833.1"/>
    </source>
</evidence>
<dbReference type="STRING" id="571298.SAMN04488026_1003159"/>
<accession>A0A1G8L2D8</accession>
<protein>
    <submittedName>
        <fullName evidence="2">Uncharacterized protein</fullName>
    </submittedName>
</protein>